<protein>
    <submittedName>
        <fullName evidence="4">Ribonuclease domain-containing protein</fullName>
    </submittedName>
</protein>
<dbReference type="Gene3D" id="3.10.450.30">
    <property type="entry name" value="Microbial ribonucleases"/>
    <property type="match status" value="1"/>
</dbReference>
<proteinExistence type="predicted"/>
<keyword evidence="5" id="KW-1185">Reference proteome</keyword>
<comment type="caution">
    <text evidence="4">The sequence shown here is derived from an EMBL/GenBank/DDBJ whole genome shotgun (WGS) entry which is preliminary data.</text>
</comment>
<evidence type="ECO:0000313" key="5">
    <source>
        <dbReference type="Proteomes" id="UP001595699"/>
    </source>
</evidence>
<evidence type="ECO:0000256" key="3">
    <source>
        <dbReference type="SAM" id="SignalP"/>
    </source>
</evidence>
<evidence type="ECO:0000313" key="4">
    <source>
        <dbReference type="EMBL" id="MFC3759822.1"/>
    </source>
</evidence>
<evidence type="ECO:0000256" key="2">
    <source>
        <dbReference type="ARBA" id="ARBA00022801"/>
    </source>
</evidence>
<dbReference type="PROSITE" id="PS51257">
    <property type="entry name" value="PROKAR_LIPOPROTEIN"/>
    <property type="match status" value="1"/>
</dbReference>
<reference evidence="5" key="1">
    <citation type="journal article" date="2019" name="Int. J. Syst. Evol. Microbiol.">
        <title>The Global Catalogue of Microorganisms (GCM) 10K type strain sequencing project: providing services to taxonomists for standard genome sequencing and annotation.</title>
        <authorList>
            <consortium name="The Broad Institute Genomics Platform"/>
            <consortium name="The Broad Institute Genome Sequencing Center for Infectious Disease"/>
            <person name="Wu L."/>
            <person name="Ma J."/>
        </authorList>
    </citation>
    <scope>NUCLEOTIDE SEQUENCE [LARGE SCALE GENOMIC DNA]</scope>
    <source>
        <strain evidence="5">CGMCC 4.7241</strain>
    </source>
</reference>
<dbReference type="InterPro" id="IPR016191">
    <property type="entry name" value="Ribonuclease/ribotoxin"/>
</dbReference>
<dbReference type="Pfam" id="PF00545">
    <property type="entry name" value="Ribonuclease"/>
    <property type="match status" value="1"/>
</dbReference>
<name>A0ABV7Y4U7_9ACTN</name>
<dbReference type="Proteomes" id="UP001595699">
    <property type="component" value="Unassembled WGS sequence"/>
</dbReference>
<organism evidence="4 5">
    <name type="scientific">Tenggerimyces flavus</name>
    <dbReference type="NCBI Taxonomy" id="1708749"/>
    <lineage>
        <taxon>Bacteria</taxon>
        <taxon>Bacillati</taxon>
        <taxon>Actinomycetota</taxon>
        <taxon>Actinomycetes</taxon>
        <taxon>Propionibacteriales</taxon>
        <taxon>Nocardioidaceae</taxon>
        <taxon>Tenggerimyces</taxon>
    </lineage>
</organism>
<dbReference type="SUPFAM" id="SSF53933">
    <property type="entry name" value="Microbial ribonucleases"/>
    <property type="match status" value="1"/>
</dbReference>
<dbReference type="EMBL" id="JBHRZH010000004">
    <property type="protein sequence ID" value="MFC3759822.1"/>
    <property type="molecule type" value="Genomic_DNA"/>
</dbReference>
<gene>
    <name evidence="4" type="ORF">ACFOUW_03165</name>
</gene>
<sequence>MRLRIALLVAALAAFLVGCGVAAPPTSAPTSAPTDTASGLAFVELAELPPEARETVELIDDGGPFPYRQDDQTFGNREKLLPKQRNGFYREYTVPTPGEDDRGARRIVAGDDDALYYTDDHYQSFRRIRR</sequence>
<keyword evidence="3" id="KW-0732">Signal</keyword>
<feature type="signal peptide" evidence="3">
    <location>
        <begin position="1"/>
        <end position="22"/>
    </location>
</feature>
<keyword evidence="2" id="KW-0378">Hydrolase</keyword>
<keyword evidence="1" id="KW-0540">Nuclease</keyword>
<dbReference type="InterPro" id="IPR000026">
    <property type="entry name" value="N1-like"/>
</dbReference>
<dbReference type="RefSeq" id="WP_205120337.1">
    <property type="nucleotide sequence ID" value="NZ_JAFBCM010000001.1"/>
</dbReference>
<evidence type="ECO:0000256" key="1">
    <source>
        <dbReference type="ARBA" id="ARBA00022722"/>
    </source>
</evidence>
<accession>A0ABV7Y4U7</accession>
<feature type="chain" id="PRO_5047539032" evidence="3">
    <location>
        <begin position="23"/>
        <end position="130"/>
    </location>
</feature>